<keyword evidence="6" id="KW-1185">Reference proteome</keyword>
<dbReference type="SUPFAM" id="SSF103481">
    <property type="entry name" value="Multidrug resistance efflux transporter EmrE"/>
    <property type="match status" value="1"/>
</dbReference>
<gene>
    <name evidence="5" type="ORF">PACLA_8A026823</name>
</gene>
<dbReference type="EMBL" id="CACRXK020007257">
    <property type="protein sequence ID" value="CAB4011756.1"/>
    <property type="molecule type" value="Genomic_DNA"/>
</dbReference>
<comment type="caution">
    <text evidence="5">The sequence shown here is derived from an EMBL/GenBank/DDBJ whole genome shotgun (WGS) entry which is preliminary data.</text>
</comment>
<dbReference type="InterPro" id="IPR050186">
    <property type="entry name" value="TPT_transporter"/>
</dbReference>
<dbReference type="OrthoDB" id="5547497at2759"/>
<keyword evidence="3" id="KW-1133">Transmembrane helix</keyword>
<dbReference type="InterPro" id="IPR004853">
    <property type="entry name" value="Sugar_P_trans_dom"/>
</dbReference>
<reference evidence="5" key="1">
    <citation type="submission" date="2020-04" db="EMBL/GenBank/DDBJ databases">
        <authorList>
            <person name="Alioto T."/>
            <person name="Alioto T."/>
            <person name="Gomez Garrido J."/>
        </authorList>
    </citation>
    <scope>NUCLEOTIDE SEQUENCE</scope>
    <source>
        <strain evidence="5">A484AB</strain>
    </source>
</reference>
<dbReference type="InterPro" id="IPR037185">
    <property type="entry name" value="EmrE-like"/>
</dbReference>
<name>A0A6S7I211_PARCT</name>
<evidence type="ECO:0000256" key="2">
    <source>
        <dbReference type="ARBA" id="ARBA00022692"/>
    </source>
</evidence>
<organism evidence="5 6">
    <name type="scientific">Paramuricea clavata</name>
    <name type="common">Red gorgonian</name>
    <name type="synonym">Violescent sea-whip</name>
    <dbReference type="NCBI Taxonomy" id="317549"/>
    <lineage>
        <taxon>Eukaryota</taxon>
        <taxon>Metazoa</taxon>
        <taxon>Cnidaria</taxon>
        <taxon>Anthozoa</taxon>
        <taxon>Octocorallia</taxon>
        <taxon>Malacalcyonacea</taxon>
        <taxon>Plexauridae</taxon>
        <taxon>Paramuricea</taxon>
    </lineage>
</organism>
<keyword evidence="4" id="KW-0472">Membrane</keyword>
<dbReference type="PANTHER" id="PTHR11132">
    <property type="entry name" value="SOLUTE CARRIER FAMILY 35"/>
    <property type="match status" value="1"/>
</dbReference>
<sequence>MESRNKVISPTKLTICILWNLCSSIAIVFSNKWIYTNYKFPNVTLTCIHFFMTYLGLKVCIFLNIFTPKKIPLCEMIPLCLSFCGFVVFTNLSLQNNTVGTYQVAKVMTTPAILFIHTLFYGRKYSMKIMLTIFPIIIGVFLNSWYDVKFNVLGTTYALLGVLVTSLYQVLVGSKQQEHQLSSMQLLFYQAPLSALVLAFIFPLREPPLETGGLLTYWPPQAIGFVILSGVLAFSVNLSIYWIIGNTSPVTYNMVGHLKFCITLTGGVLIFHDPVSLNQMIGVVLTLLGIICYTHFKVQEQNKARDKAKDKLGKPV</sequence>
<evidence type="ECO:0000313" key="6">
    <source>
        <dbReference type="Proteomes" id="UP001152795"/>
    </source>
</evidence>
<proteinExistence type="predicted"/>
<comment type="subcellular location">
    <subcellularLocation>
        <location evidence="1">Membrane</location>
        <topology evidence="1">Multi-pass membrane protein</topology>
    </subcellularLocation>
</comment>
<protein>
    <submittedName>
        <fullName evidence="5">Solute carrier family 35 member E3-like</fullName>
    </submittedName>
</protein>
<evidence type="ECO:0000256" key="1">
    <source>
        <dbReference type="ARBA" id="ARBA00004141"/>
    </source>
</evidence>
<evidence type="ECO:0000256" key="4">
    <source>
        <dbReference type="ARBA" id="ARBA00023136"/>
    </source>
</evidence>
<accession>A0A6S7I211</accession>
<dbReference type="Pfam" id="PF03151">
    <property type="entry name" value="TPT"/>
    <property type="match status" value="1"/>
</dbReference>
<keyword evidence="2" id="KW-0812">Transmembrane</keyword>
<evidence type="ECO:0000313" key="5">
    <source>
        <dbReference type="EMBL" id="CAB4011756.1"/>
    </source>
</evidence>
<dbReference type="Proteomes" id="UP001152795">
    <property type="component" value="Unassembled WGS sequence"/>
</dbReference>
<dbReference type="GO" id="GO:0016020">
    <property type="term" value="C:membrane"/>
    <property type="evidence" value="ECO:0007669"/>
    <property type="project" value="UniProtKB-SubCell"/>
</dbReference>
<dbReference type="AlphaFoldDB" id="A0A6S7I211"/>
<evidence type="ECO:0000256" key="3">
    <source>
        <dbReference type="ARBA" id="ARBA00022989"/>
    </source>
</evidence>